<dbReference type="EMBL" id="JACIEZ010000008">
    <property type="protein sequence ID" value="MBB4066257.1"/>
    <property type="molecule type" value="Genomic_DNA"/>
</dbReference>
<gene>
    <name evidence="1" type="ORF">GGR23_003472</name>
</gene>
<sequence length="131" mass="14260">MNNLPGILAEIADIAGLEAAYEVARSHGGTRVSIPPRATEDHWLTKLLGFETADRICQGLSTLDPDGRLRGVQNEIIPRGPAAVLTAARRRAHAALQEGKSAREAARIAGLHERTIWRMKAKEDDEQGSLF</sequence>
<comment type="caution">
    <text evidence="1">The sequence shown here is derived from an EMBL/GenBank/DDBJ whole genome shotgun (WGS) entry which is preliminary data.</text>
</comment>
<name>A0A7W6J971_9HYPH</name>
<keyword evidence="2" id="KW-1185">Reference proteome</keyword>
<proteinExistence type="predicted"/>
<dbReference type="RefSeq" id="WP_183367548.1">
    <property type="nucleotide sequence ID" value="NZ_JACIEZ010000008.1"/>
</dbReference>
<organism evidence="1 2">
    <name type="scientific">Gellertiella hungarica</name>
    <dbReference type="NCBI Taxonomy" id="1572859"/>
    <lineage>
        <taxon>Bacteria</taxon>
        <taxon>Pseudomonadati</taxon>
        <taxon>Pseudomonadota</taxon>
        <taxon>Alphaproteobacteria</taxon>
        <taxon>Hyphomicrobiales</taxon>
        <taxon>Rhizobiaceae</taxon>
        <taxon>Gellertiella</taxon>
    </lineage>
</organism>
<reference evidence="1 2" key="1">
    <citation type="submission" date="2020-08" db="EMBL/GenBank/DDBJ databases">
        <title>Genomic Encyclopedia of Type Strains, Phase IV (KMG-IV): sequencing the most valuable type-strain genomes for metagenomic binning, comparative biology and taxonomic classification.</title>
        <authorList>
            <person name="Goeker M."/>
        </authorList>
    </citation>
    <scope>NUCLEOTIDE SEQUENCE [LARGE SCALE GENOMIC DNA]</scope>
    <source>
        <strain evidence="1 2">DSM 29853</strain>
    </source>
</reference>
<protein>
    <submittedName>
        <fullName evidence="1">Uncharacterized protein</fullName>
    </submittedName>
</protein>
<dbReference type="Proteomes" id="UP000528286">
    <property type="component" value="Unassembled WGS sequence"/>
</dbReference>
<evidence type="ECO:0000313" key="2">
    <source>
        <dbReference type="Proteomes" id="UP000528286"/>
    </source>
</evidence>
<dbReference type="AlphaFoldDB" id="A0A7W6J971"/>
<evidence type="ECO:0000313" key="1">
    <source>
        <dbReference type="EMBL" id="MBB4066257.1"/>
    </source>
</evidence>
<accession>A0A7W6J971</accession>